<keyword evidence="4 10" id="KW-0347">Helicase</keyword>
<dbReference type="Gene3D" id="1.10.486.10">
    <property type="entry name" value="PCRA, domain 4"/>
    <property type="match status" value="1"/>
</dbReference>
<dbReference type="GO" id="GO:0005829">
    <property type="term" value="C:cytosol"/>
    <property type="evidence" value="ECO:0007669"/>
    <property type="project" value="TreeGrafter"/>
</dbReference>
<keyword evidence="5 10" id="KW-0067">ATP-binding</keyword>
<dbReference type="InterPro" id="IPR000212">
    <property type="entry name" value="DNA_helicase_UvrD/REP"/>
</dbReference>
<evidence type="ECO:0000256" key="3">
    <source>
        <dbReference type="ARBA" id="ARBA00022801"/>
    </source>
</evidence>
<dbReference type="Gene3D" id="1.10.10.160">
    <property type="match status" value="1"/>
</dbReference>
<dbReference type="PROSITE" id="PS51198">
    <property type="entry name" value="UVRD_HELICASE_ATP_BIND"/>
    <property type="match status" value="1"/>
</dbReference>
<dbReference type="PANTHER" id="PTHR11070:SF2">
    <property type="entry name" value="ATP-DEPENDENT DNA HELICASE SRS2"/>
    <property type="match status" value="1"/>
</dbReference>
<evidence type="ECO:0000256" key="4">
    <source>
        <dbReference type="ARBA" id="ARBA00022806"/>
    </source>
</evidence>
<evidence type="ECO:0000259" key="13">
    <source>
        <dbReference type="PROSITE" id="PS51217"/>
    </source>
</evidence>
<evidence type="ECO:0000256" key="7">
    <source>
        <dbReference type="ARBA" id="ARBA00023235"/>
    </source>
</evidence>
<dbReference type="GO" id="GO:0000725">
    <property type="term" value="P:recombinational repair"/>
    <property type="evidence" value="ECO:0007669"/>
    <property type="project" value="TreeGrafter"/>
</dbReference>
<organism evidence="14 15">
    <name type="scientific">[Ruminococcus] torques</name>
    <dbReference type="NCBI Taxonomy" id="33039"/>
    <lineage>
        <taxon>Bacteria</taxon>
        <taxon>Bacillati</taxon>
        <taxon>Bacillota</taxon>
        <taxon>Clostridia</taxon>
        <taxon>Lachnospirales</taxon>
        <taxon>Lachnospiraceae</taxon>
        <taxon>Mediterraneibacter</taxon>
    </lineage>
</organism>
<dbReference type="GO" id="GO:0033202">
    <property type="term" value="C:DNA helicase complex"/>
    <property type="evidence" value="ECO:0007669"/>
    <property type="project" value="TreeGrafter"/>
</dbReference>
<feature type="domain" description="UvrD-like helicase ATP-binding" evidence="12">
    <location>
        <begin position="5"/>
        <end position="285"/>
    </location>
</feature>
<protein>
    <recommendedName>
        <fullName evidence="11">ATP-dependent DNA helicase</fullName>
        <ecNumber evidence="11">5.6.2.4</ecNumber>
    </recommendedName>
</protein>
<dbReference type="Gene3D" id="3.40.50.300">
    <property type="entry name" value="P-loop containing nucleotide triphosphate hydrolases"/>
    <property type="match status" value="2"/>
</dbReference>
<dbReference type="GO" id="GO:0006260">
    <property type="term" value="P:DNA replication"/>
    <property type="evidence" value="ECO:0007669"/>
    <property type="project" value="InterPro"/>
</dbReference>
<dbReference type="RefSeq" id="WP_055170509.1">
    <property type="nucleotide sequence ID" value="NZ_CZBX01000001.1"/>
</dbReference>
<name>A0A174Z4B8_9FIRM</name>
<dbReference type="PROSITE" id="PS51217">
    <property type="entry name" value="UVRD_HELICASE_CTER"/>
    <property type="match status" value="1"/>
</dbReference>
<dbReference type="AlphaFoldDB" id="A0A174Z4B8"/>
<accession>A0A174Z4B8</accession>
<dbReference type="GO" id="GO:0016887">
    <property type="term" value="F:ATP hydrolysis activity"/>
    <property type="evidence" value="ECO:0007669"/>
    <property type="project" value="RHEA"/>
</dbReference>
<evidence type="ECO:0000256" key="2">
    <source>
        <dbReference type="ARBA" id="ARBA00022741"/>
    </source>
</evidence>
<dbReference type="InterPro" id="IPR027417">
    <property type="entry name" value="P-loop_NTPase"/>
</dbReference>
<sequence length="768" mass="86523">MSIYDKLNEPQREAVYHTDGPLLILAGAGSGKTRVLTHRIAYLIGERGVNPWNILAITFTNKAAEEMRQRVDNLVGFGAESVGVSTFHSACVRILRRFIDRLGYENHFTIYDTDDQKTLIKEVCRKVDVDTKVFKERSLLSAISSAKNEMILPDEFELNAGGDFAKMKIAKVYREYETQMRANNALDFDDLLVKTVQLLQTQPDVLESYQERFRYIMVDEYQDTNTVQFQLVSLLAGKYKNLCVVGDDDQSIYKFRGANIRNILDFEHEFPDAKVIKLEQNYRSTGNILNAANSVIANNRGRKEKSLWTENGEGELIRLRQFDTAFDEADFIGEDIKNAVRQGGSYNDSAVLYRTNAQSRLLEEKFIAMNIPYKIVGGVNFYARREIKDLLAYLKTIDNGRDDVAVRRIINVPKRGIGLTTINRIQESATERGIGFYEALLAPELIAGVGRSATKLDSFAALIEYFKTLAEEMNITDLLQEVIEKTGYIESLENEDKEEAKTRKENIDELISKAATYEESCQDKDEKATLSGFLEEVALVADIDSLDEDQEYVVLMTLHSAKGLEFPRVYLAGMEDGLFPGYMSINAGDREELEEERRLCYVGITRAEQELTLTSARRRMVHGETQYNPMSRFVKEIPRELLDTGNKKFTQETEMPAQQNTYARAREAFRAQAFAGALCGMTPAKNQGEGKPLTGSQALASLQKGSQLAAGGNGPLGYEVGDRVRHVKFGEGTVTDIKEGGRDHEVTIEFDSVGTRKMFAKFAKLVKV</sequence>
<evidence type="ECO:0000313" key="14">
    <source>
        <dbReference type="EMBL" id="CUQ80802.1"/>
    </source>
</evidence>
<dbReference type="GO" id="GO:0043138">
    <property type="term" value="F:3'-5' DNA helicase activity"/>
    <property type="evidence" value="ECO:0007669"/>
    <property type="project" value="UniProtKB-EC"/>
</dbReference>
<evidence type="ECO:0000256" key="11">
    <source>
        <dbReference type="RuleBase" id="RU364053"/>
    </source>
</evidence>
<dbReference type="InterPro" id="IPR005751">
    <property type="entry name" value="ATP-dep_DNA_helicase_PcrA"/>
</dbReference>
<comment type="catalytic activity">
    <reaction evidence="8">
        <text>Couples ATP hydrolysis with the unwinding of duplex DNA by translocating in the 3'-5' direction.</text>
        <dbReference type="EC" id="5.6.2.4"/>
    </reaction>
</comment>
<dbReference type="GO" id="GO:0003677">
    <property type="term" value="F:DNA binding"/>
    <property type="evidence" value="ECO:0007669"/>
    <property type="project" value="UniProtKB-KW"/>
</dbReference>
<dbReference type="CDD" id="cd17932">
    <property type="entry name" value="DEXQc_UvrD"/>
    <property type="match status" value="1"/>
</dbReference>
<evidence type="ECO:0000256" key="1">
    <source>
        <dbReference type="ARBA" id="ARBA00009922"/>
    </source>
</evidence>
<keyword evidence="2 10" id="KW-0547">Nucleotide-binding</keyword>
<keyword evidence="3 10" id="KW-0378">Hydrolase</keyword>
<evidence type="ECO:0000256" key="8">
    <source>
        <dbReference type="ARBA" id="ARBA00034617"/>
    </source>
</evidence>
<feature type="domain" description="UvrD-like helicase C-terminal" evidence="13">
    <location>
        <begin position="286"/>
        <end position="563"/>
    </location>
</feature>
<comment type="catalytic activity">
    <reaction evidence="9 11">
        <text>ATP + H2O = ADP + phosphate + H(+)</text>
        <dbReference type="Rhea" id="RHEA:13065"/>
        <dbReference type="ChEBI" id="CHEBI:15377"/>
        <dbReference type="ChEBI" id="CHEBI:15378"/>
        <dbReference type="ChEBI" id="CHEBI:30616"/>
        <dbReference type="ChEBI" id="CHEBI:43474"/>
        <dbReference type="ChEBI" id="CHEBI:456216"/>
        <dbReference type="EC" id="5.6.2.4"/>
    </reaction>
</comment>
<dbReference type="FunFam" id="1.10.486.10:FF:000003">
    <property type="entry name" value="ATP-dependent DNA helicase"/>
    <property type="match status" value="1"/>
</dbReference>
<dbReference type="NCBIfam" id="TIGR01073">
    <property type="entry name" value="pcrA"/>
    <property type="match status" value="1"/>
</dbReference>
<dbReference type="InterPro" id="IPR014016">
    <property type="entry name" value="UvrD-like_ATP-bd"/>
</dbReference>
<dbReference type="Pfam" id="PF00580">
    <property type="entry name" value="UvrD-helicase"/>
    <property type="match status" value="1"/>
</dbReference>
<proteinExistence type="inferred from homology"/>
<reference evidence="14 15" key="1">
    <citation type="submission" date="2015-09" db="EMBL/GenBank/DDBJ databases">
        <authorList>
            <consortium name="Pathogen Informatics"/>
        </authorList>
    </citation>
    <scope>NUCLEOTIDE SEQUENCE [LARGE SCALE GENOMIC DNA]</scope>
    <source>
        <strain evidence="14 15">2789STDY5834889</strain>
    </source>
</reference>
<dbReference type="Pfam" id="PF13361">
    <property type="entry name" value="UvrD_C"/>
    <property type="match status" value="1"/>
</dbReference>
<comment type="similarity">
    <text evidence="1 11">Belongs to the helicase family. UvrD subfamily.</text>
</comment>
<gene>
    <name evidence="14" type="primary">pcrA</name>
    <name evidence="14" type="ORF">ERS852502_00128</name>
</gene>
<evidence type="ECO:0000256" key="9">
    <source>
        <dbReference type="ARBA" id="ARBA00048988"/>
    </source>
</evidence>
<dbReference type="EMBL" id="CZBX01000001">
    <property type="protein sequence ID" value="CUQ80802.1"/>
    <property type="molecule type" value="Genomic_DNA"/>
</dbReference>
<evidence type="ECO:0000313" key="15">
    <source>
        <dbReference type="Proteomes" id="UP000078383"/>
    </source>
</evidence>
<dbReference type="Proteomes" id="UP000078383">
    <property type="component" value="Unassembled WGS sequence"/>
</dbReference>
<dbReference type="OrthoDB" id="9810135at2"/>
<dbReference type="Pfam" id="PF21196">
    <property type="entry name" value="PcrA_UvrD_tudor"/>
    <property type="match status" value="1"/>
</dbReference>
<dbReference type="InterPro" id="IPR013986">
    <property type="entry name" value="DExx_box_DNA_helicase_dom_sf"/>
</dbReference>
<keyword evidence="6 11" id="KW-0238">DNA-binding</keyword>
<evidence type="ECO:0000256" key="6">
    <source>
        <dbReference type="ARBA" id="ARBA00023125"/>
    </source>
</evidence>
<dbReference type="GO" id="GO:0009314">
    <property type="term" value="P:response to radiation"/>
    <property type="evidence" value="ECO:0007669"/>
    <property type="project" value="UniProtKB-ARBA"/>
</dbReference>
<dbReference type="SUPFAM" id="SSF52540">
    <property type="entry name" value="P-loop containing nucleoside triphosphate hydrolases"/>
    <property type="match status" value="1"/>
</dbReference>
<feature type="binding site" evidence="10">
    <location>
        <begin position="26"/>
        <end position="33"/>
    </location>
    <ligand>
        <name>ATP</name>
        <dbReference type="ChEBI" id="CHEBI:30616"/>
    </ligand>
</feature>
<dbReference type="GO" id="GO:0005524">
    <property type="term" value="F:ATP binding"/>
    <property type="evidence" value="ECO:0007669"/>
    <property type="project" value="UniProtKB-UniRule"/>
</dbReference>
<dbReference type="InterPro" id="IPR014017">
    <property type="entry name" value="DNA_helicase_UvrD-like_C"/>
</dbReference>
<dbReference type="PANTHER" id="PTHR11070">
    <property type="entry name" value="UVRD / RECB / PCRA DNA HELICASE FAMILY MEMBER"/>
    <property type="match status" value="1"/>
</dbReference>
<evidence type="ECO:0000259" key="12">
    <source>
        <dbReference type="PROSITE" id="PS51198"/>
    </source>
</evidence>
<keyword evidence="7" id="KW-0413">Isomerase</keyword>
<evidence type="ECO:0000256" key="10">
    <source>
        <dbReference type="PROSITE-ProRule" id="PRU00560"/>
    </source>
</evidence>
<dbReference type="EC" id="5.6.2.4" evidence="11"/>
<evidence type="ECO:0000256" key="5">
    <source>
        <dbReference type="ARBA" id="ARBA00022840"/>
    </source>
</evidence>
<dbReference type="FunFam" id="1.10.10.160:FF:000001">
    <property type="entry name" value="ATP-dependent DNA helicase"/>
    <property type="match status" value="1"/>
</dbReference>